<dbReference type="AlphaFoldDB" id="A0A2S2BSP4"/>
<dbReference type="InterPro" id="IPR025751">
    <property type="entry name" value="RsbRD_N_dom"/>
</dbReference>
<evidence type="ECO:0000256" key="2">
    <source>
        <dbReference type="SAM" id="MobiDB-lite"/>
    </source>
</evidence>
<evidence type="ECO:0000313" key="6">
    <source>
        <dbReference type="EMBL" id="AWK71660.1"/>
    </source>
</evidence>
<organism evidence="6 7">
    <name type="scientific">Rhodococcus oxybenzonivorans</name>
    <dbReference type="NCBI Taxonomy" id="1990687"/>
    <lineage>
        <taxon>Bacteria</taxon>
        <taxon>Bacillati</taxon>
        <taxon>Actinomycetota</taxon>
        <taxon>Actinomycetes</taxon>
        <taxon>Mycobacteriales</taxon>
        <taxon>Nocardiaceae</taxon>
        <taxon>Rhodococcus</taxon>
    </lineage>
</organism>
<evidence type="ECO:0000259" key="5">
    <source>
        <dbReference type="Pfam" id="PF17853"/>
    </source>
</evidence>
<proteinExistence type="inferred from homology"/>
<evidence type="ECO:0000256" key="1">
    <source>
        <dbReference type="ARBA" id="ARBA00006754"/>
    </source>
</evidence>
<gene>
    <name evidence="6" type="ORF">CBI38_08700</name>
</gene>
<dbReference type="Pfam" id="PF17853">
    <property type="entry name" value="GGDEF_2"/>
    <property type="match status" value="1"/>
</dbReference>
<feature type="domain" description="PucR C-terminal helix-turn-helix" evidence="3">
    <location>
        <begin position="408"/>
        <end position="463"/>
    </location>
</feature>
<feature type="region of interest" description="Disordered" evidence="2">
    <location>
        <begin position="1"/>
        <end position="21"/>
    </location>
</feature>
<dbReference type="Gene3D" id="1.10.10.2840">
    <property type="entry name" value="PucR C-terminal helix-turn-helix domain"/>
    <property type="match status" value="1"/>
</dbReference>
<protein>
    <recommendedName>
        <fullName evidence="8">PucR family transcriptional regulator</fullName>
    </recommendedName>
</protein>
<dbReference type="InterPro" id="IPR041522">
    <property type="entry name" value="CdaR_GGDEF"/>
</dbReference>
<dbReference type="Proteomes" id="UP000245711">
    <property type="component" value="Chromosome"/>
</dbReference>
<comment type="similarity">
    <text evidence="1">Belongs to the CdaR family.</text>
</comment>
<dbReference type="InterPro" id="IPR051448">
    <property type="entry name" value="CdaR-like_regulators"/>
</dbReference>
<accession>A0A2S2BSP4</accession>
<dbReference type="Pfam" id="PF13556">
    <property type="entry name" value="HTH_30"/>
    <property type="match status" value="1"/>
</dbReference>
<dbReference type="PANTHER" id="PTHR33744:SF1">
    <property type="entry name" value="DNA-BINDING TRANSCRIPTIONAL ACTIVATOR ADER"/>
    <property type="match status" value="1"/>
</dbReference>
<dbReference type="InterPro" id="IPR042070">
    <property type="entry name" value="PucR_C-HTH_sf"/>
</dbReference>
<evidence type="ECO:0000259" key="3">
    <source>
        <dbReference type="Pfam" id="PF13556"/>
    </source>
</evidence>
<feature type="domain" description="RsbT co-antagonist protein RsbRD N-terminal" evidence="4">
    <location>
        <begin position="82"/>
        <end position="225"/>
    </location>
</feature>
<evidence type="ECO:0000313" key="7">
    <source>
        <dbReference type="Proteomes" id="UP000245711"/>
    </source>
</evidence>
<evidence type="ECO:0008006" key="8">
    <source>
        <dbReference type="Google" id="ProtNLM"/>
    </source>
</evidence>
<feature type="compositionally biased region" description="Basic residues" evidence="2">
    <location>
        <begin position="1"/>
        <end position="13"/>
    </location>
</feature>
<dbReference type="EMBL" id="CP021354">
    <property type="protein sequence ID" value="AWK71660.1"/>
    <property type="molecule type" value="Genomic_DNA"/>
</dbReference>
<dbReference type="Pfam" id="PF14361">
    <property type="entry name" value="RsbRD_N"/>
    <property type="match status" value="1"/>
</dbReference>
<sequence>MRRSRSWPSRSHRDRLGAPQHDVRCPSTNLGAWWSVFLSHVREMSLRMKRADGVGEWVAYSGIGVHEVILAITRAADRSLLEIADEIVARLTSEIAEFTADEPIVEQLNAGAAHNFAITMRILRHEIEIDQVDPSEPANELARLLAQREIPITALEHAYRLYQDSVVRWCLRELAVRSDDAAVTAQAALEITALVSAHVNLIAQNLLTTYEAERDAWRLRRSASRSARIKDILDNQAIDIGSAEAALGYRLNQYHIGVIAWTVRSERPDDELSHHEGAVIALARHLGISGHTLFEPRDEHTGWAWLPLGQQDNLDLEKFASITTNWDQPVSVAVGAPQKGVAGFVRTHSQANQARTVAQASRVPTPRIISIADIGAVALMCSDLSATRAWVADVLGPLAADDPAAEDLRTTLREFLRAGGSYAATATALHMHRNSVVYRIHKIEDQLGRNVRERRLELENALELCFWLGGTVLAPDPDKAGTS</sequence>
<dbReference type="KEGG" id="roz:CBI38_08700"/>
<reference evidence="6 7" key="1">
    <citation type="submission" date="2017-05" db="EMBL/GenBank/DDBJ databases">
        <title>Isolation of Rhodococcus sp. S2-17 biodegrading of BP-3.</title>
        <authorList>
            <person name="Lee Y."/>
            <person name="Kim K.H."/>
            <person name="Chun B.H."/>
            <person name="Jung H.S."/>
            <person name="Jeon C.O."/>
        </authorList>
    </citation>
    <scope>NUCLEOTIDE SEQUENCE [LARGE SCALE GENOMIC DNA]</scope>
    <source>
        <strain evidence="6 7">S2-17</strain>
    </source>
</reference>
<name>A0A2S2BSP4_9NOCA</name>
<dbReference type="InterPro" id="IPR025736">
    <property type="entry name" value="PucR_C-HTH_dom"/>
</dbReference>
<dbReference type="OrthoDB" id="3663486at2"/>
<dbReference type="PANTHER" id="PTHR33744">
    <property type="entry name" value="CARBOHYDRATE DIACID REGULATOR"/>
    <property type="match status" value="1"/>
</dbReference>
<keyword evidence="7" id="KW-1185">Reference proteome</keyword>
<evidence type="ECO:0000259" key="4">
    <source>
        <dbReference type="Pfam" id="PF14361"/>
    </source>
</evidence>
<feature type="domain" description="CdaR GGDEF-like" evidence="5">
    <location>
        <begin position="239"/>
        <end position="356"/>
    </location>
</feature>